<dbReference type="Proteomes" id="UP000439550">
    <property type="component" value="Unassembled WGS sequence"/>
</dbReference>
<dbReference type="InterPro" id="IPR036380">
    <property type="entry name" value="Isochorismatase-like_sf"/>
</dbReference>
<dbReference type="AlphaFoldDB" id="A0A7X1Z816"/>
<dbReference type="OrthoDB" id="9796485at2"/>
<dbReference type="CDD" id="cd00431">
    <property type="entry name" value="cysteine_hydrolases"/>
    <property type="match status" value="1"/>
</dbReference>
<keyword evidence="5" id="KW-1185">Reference proteome</keyword>
<dbReference type="EMBL" id="WITJ01000007">
    <property type="protein sequence ID" value="MQW39545.1"/>
    <property type="molecule type" value="Genomic_DNA"/>
</dbReference>
<reference evidence="4 5" key="1">
    <citation type="submission" date="2019-10" db="EMBL/GenBank/DDBJ databases">
        <authorList>
            <person name="Dong K."/>
        </authorList>
    </citation>
    <scope>NUCLEOTIDE SEQUENCE [LARGE SCALE GENOMIC DNA]</scope>
    <source>
        <strain evidence="4 5">DSM 28960</strain>
    </source>
</reference>
<dbReference type="GO" id="GO:0016787">
    <property type="term" value="F:hydrolase activity"/>
    <property type="evidence" value="ECO:0007669"/>
    <property type="project" value="UniProtKB-KW"/>
</dbReference>
<accession>A0A7X1Z816</accession>
<dbReference type="RefSeq" id="WP_153496215.1">
    <property type="nucleotide sequence ID" value="NZ_CAXYUY010000018.1"/>
</dbReference>
<comment type="caution">
    <text evidence="4">The sequence shown here is derived from an EMBL/GenBank/DDBJ whole genome shotgun (WGS) entry which is preliminary data.</text>
</comment>
<sequence length="170" mass="18949">MKKILVVIDFQNDFIDGTLGTPEAQAIVENVVQKIQSYPKNERFATLDTHFSDYLSTQEGKWLSVLHCQKGTYGWEMRKEAQLGFERCFEKHTFGSVALAQFVKDAQVDEVELVGICTDICVVSNALLIKAFAPEVKLIVDAACCAGVSKEKHDAALETMKSCQIQVINE</sequence>
<proteinExistence type="inferred from homology"/>
<feature type="domain" description="Isochorismatase-like" evidence="3">
    <location>
        <begin position="4"/>
        <end position="168"/>
    </location>
</feature>
<evidence type="ECO:0000313" key="4">
    <source>
        <dbReference type="EMBL" id="MQW39545.1"/>
    </source>
</evidence>
<keyword evidence="2" id="KW-0378">Hydrolase</keyword>
<dbReference type="PANTHER" id="PTHR43540:SF6">
    <property type="entry name" value="ISOCHORISMATASE-LIKE DOMAIN-CONTAINING PROTEIN"/>
    <property type="match status" value="1"/>
</dbReference>
<gene>
    <name evidence="4" type="ORF">GHI93_06285</name>
</gene>
<dbReference type="PANTHER" id="PTHR43540">
    <property type="entry name" value="PEROXYUREIDOACRYLATE/UREIDOACRYLATE AMIDOHYDROLASE-RELATED"/>
    <property type="match status" value="1"/>
</dbReference>
<evidence type="ECO:0000313" key="5">
    <source>
        <dbReference type="Proteomes" id="UP000439550"/>
    </source>
</evidence>
<dbReference type="InterPro" id="IPR050272">
    <property type="entry name" value="Isochorismatase-like_hydrls"/>
</dbReference>
<evidence type="ECO:0000256" key="1">
    <source>
        <dbReference type="ARBA" id="ARBA00006336"/>
    </source>
</evidence>
<name>A0A7X1Z816_9LACT</name>
<evidence type="ECO:0000256" key="2">
    <source>
        <dbReference type="ARBA" id="ARBA00022801"/>
    </source>
</evidence>
<dbReference type="Gene3D" id="3.40.50.850">
    <property type="entry name" value="Isochorismatase-like"/>
    <property type="match status" value="1"/>
</dbReference>
<protein>
    <submittedName>
        <fullName evidence="4">Isochorismatase family protein</fullName>
    </submittedName>
</protein>
<evidence type="ECO:0000259" key="3">
    <source>
        <dbReference type="Pfam" id="PF00857"/>
    </source>
</evidence>
<organism evidence="4 5">
    <name type="scientific">Lactococcus hircilactis</name>
    <dbReference type="NCBI Taxonomy" id="1494462"/>
    <lineage>
        <taxon>Bacteria</taxon>
        <taxon>Bacillati</taxon>
        <taxon>Bacillota</taxon>
        <taxon>Bacilli</taxon>
        <taxon>Lactobacillales</taxon>
        <taxon>Streptococcaceae</taxon>
        <taxon>Lactococcus</taxon>
    </lineage>
</organism>
<dbReference type="Pfam" id="PF00857">
    <property type="entry name" value="Isochorismatase"/>
    <property type="match status" value="1"/>
</dbReference>
<dbReference type="InterPro" id="IPR000868">
    <property type="entry name" value="Isochorismatase-like_dom"/>
</dbReference>
<comment type="similarity">
    <text evidence="1">Belongs to the isochorismatase family.</text>
</comment>
<dbReference type="SUPFAM" id="SSF52499">
    <property type="entry name" value="Isochorismatase-like hydrolases"/>
    <property type="match status" value="1"/>
</dbReference>